<organism evidence="2 3">
    <name type="scientific">Vineibacter terrae</name>
    <dbReference type="NCBI Taxonomy" id="2586908"/>
    <lineage>
        <taxon>Bacteria</taxon>
        <taxon>Pseudomonadati</taxon>
        <taxon>Pseudomonadota</taxon>
        <taxon>Alphaproteobacteria</taxon>
        <taxon>Hyphomicrobiales</taxon>
        <taxon>Vineibacter</taxon>
    </lineage>
</organism>
<dbReference type="PROSITE" id="PS51318">
    <property type="entry name" value="TAT"/>
    <property type="match status" value="1"/>
</dbReference>
<dbReference type="AlphaFoldDB" id="A0A5C8PQE2"/>
<dbReference type="GO" id="GO:0016787">
    <property type="term" value="F:hydrolase activity"/>
    <property type="evidence" value="ECO:0007669"/>
    <property type="project" value="UniProtKB-KW"/>
</dbReference>
<protein>
    <submittedName>
        <fullName evidence="2">Alpha/beta fold hydrolase</fullName>
    </submittedName>
</protein>
<dbReference type="Pfam" id="PF12697">
    <property type="entry name" value="Abhydrolase_6"/>
    <property type="match status" value="1"/>
</dbReference>
<evidence type="ECO:0000313" key="3">
    <source>
        <dbReference type="Proteomes" id="UP000321638"/>
    </source>
</evidence>
<dbReference type="OrthoDB" id="9814966at2"/>
<dbReference type="SUPFAM" id="SSF53474">
    <property type="entry name" value="alpha/beta-Hydrolases"/>
    <property type="match status" value="1"/>
</dbReference>
<comment type="caution">
    <text evidence="2">The sequence shown here is derived from an EMBL/GenBank/DDBJ whole genome shotgun (WGS) entry which is preliminary data.</text>
</comment>
<dbReference type="InterPro" id="IPR000073">
    <property type="entry name" value="AB_hydrolase_1"/>
</dbReference>
<name>A0A5C8PQE2_9HYPH</name>
<keyword evidence="2" id="KW-0378">Hydrolase</keyword>
<sequence length="264" mass="27997">MTTRRRLLQASAAAGTALGLGRHARAQQRPRTYVLIHGAWHGGWCWRKVVPRLAAAGHRVLAPSLPGLAERADLLSAAVGLDTHIDDVVTLLEREDLRDVVLVGHSYGGLVITGVADRAASRLAHLAYLDAVIVNSGEAWSATHSPALAATWARLAAPSGGISVPPPDAGAFGIARTDDRAWVNRQLTPHPYRTYTQPLRLTRPPGAGLRKTHIACRGPGALSAAARRVRIDEAAGWSTRAIDAAHDAMVTEPARLAALLLSLA</sequence>
<proteinExistence type="predicted"/>
<dbReference type="EMBL" id="VDUZ01000008">
    <property type="protein sequence ID" value="TXL77519.1"/>
    <property type="molecule type" value="Genomic_DNA"/>
</dbReference>
<dbReference type="InterPro" id="IPR029058">
    <property type="entry name" value="AB_hydrolase_fold"/>
</dbReference>
<reference evidence="2 3" key="1">
    <citation type="submission" date="2019-06" db="EMBL/GenBank/DDBJ databases">
        <title>New taxonomy in bacterial strain CC-CFT640, isolated from vineyard.</title>
        <authorList>
            <person name="Lin S.-Y."/>
            <person name="Tsai C.-F."/>
            <person name="Young C.-C."/>
        </authorList>
    </citation>
    <scope>NUCLEOTIDE SEQUENCE [LARGE SCALE GENOMIC DNA]</scope>
    <source>
        <strain evidence="2 3">CC-CFT640</strain>
    </source>
</reference>
<gene>
    <name evidence="2" type="ORF">FHP25_08785</name>
</gene>
<accession>A0A5C8PQE2</accession>
<feature type="domain" description="AB hydrolase-1" evidence="1">
    <location>
        <begin position="34"/>
        <end position="258"/>
    </location>
</feature>
<dbReference type="PANTHER" id="PTHR37017:SF11">
    <property type="entry name" value="ESTERASE_LIPASE_THIOESTERASE DOMAIN-CONTAINING PROTEIN"/>
    <property type="match status" value="1"/>
</dbReference>
<dbReference type="Gene3D" id="3.40.50.1820">
    <property type="entry name" value="alpha/beta hydrolase"/>
    <property type="match status" value="1"/>
</dbReference>
<dbReference type="Proteomes" id="UP000321638">
    <property type="component" value="Unassembled WGS sequence"/>
</dbReference>
<evidence type="ECO:0000259" key="1">
    <source>
        <dbReference type="Pfam" id="PF12697"/>
    </source>
</evidence>
<keyword evidence="3" id="KW-1185">Reference proteome</keyword>
<evidence type="ECO:0000313" key="2">
    <source>
        <dbReference type="EMBL" id="TXL77519.1"/>
    </source>
</evidence>
<dbReference type="InterPro" id="IPR052897">
    <property type="entry name" value="Sec-Metab_Biosynth_Hydrolase"/>
</dbReference>
<dbReference type="RefSeq" id="WP_147846559.1">
    <property type="nucleotide sequence ID" value="NZ_VDUZ01000008.1"/>
</dbReference>
<dbReference type="PANTHER" id="PTHR37017">
    <property type="entry name" value="AB HYDROLASE-1 DOMAIN-CONTAINING PROTEIN-RELATED"/>
    <property type="match status" value="1"/>
</dbReference>
<dbReference type="InterPro" id="IPR006311">
    <property type="entry name" value="TAT_signal"/>
</dbReference>